<evidence type="ECO:0000256" key="5">
    <source>
        <dbReference type="ARBA" id="ARBA00023015"/>
    </source>
</evidence>
<evidence type="ECO:0000256" key="6">
    <source>
        <dbReference type="ARBA" id="ARBA00023125"/>
    </source>
</evidence>
<dbReference type="InterPro" id="IPR052253">
    <property type="entry name" value="CR1/CR2-DNA-binding_regulator"/>
</dbReference>
<dbReference type="SMART" id="SM01366">
    <property type="entry name" value="c-clamp"/>
    <property type="match status" value="1"/>
</dbReference>
<keyword evidence="3 9" id="KW-0863">Zinc-finger</keyword>
<dbReference type="InterPro" id="IPR013087">
    <property type="entry name" value="Znf_C2H2_type"/>
</dbReference>
<accession>A0AAV2LX62</accession>
<dbReference type="EMBL" id="OZ035827">
    <property type="protein sequence ID" value="CAL1605667.1"/>
    <property type="molecule type" value="Genomic_DNA"/>
</dbReference>
<dbReference type="PROSITE" id="PS50157">
    <property type="entry name" value="ZINC_FINGER_C2H2_2"/>
    <property type="match status" value="1"/>
</dbReference>
<feature type="region of interest" description="Disordered" evidence="10">
    <location>
        <begin position="117"/>
        <end position="147"/>
    </location>
</feature>
<keyword evidence="7" id="KW-0804">Transcription</keyword>
<dbReference type="PANTHER" id="PTHR13006">
    <property type="entry name" value="PAPILLOMAVIRUS REGULATORY FACTOR PRF-1"/>
    <property type="match status" value="1"/>
</dbReference>
<keyword evidence="4" id="KW-0862">Zinc</keyword>
<feature type="region of interest" description="Disordered" evidence="10">
    <location>
        <begin position="198"/>
        <end position="228"/>
    </location>
</feature>
<dbReference type="PROSITE" id="PS00028">
    <property type="entry name" value="ZINC_FINGER_C2H2_1"/>
    <property type="match status" value="1"/>
</dbReference>
<feature type="compositionally biased region" description="Polar residues" evidence="10">
    <location>
        <begin position="119"/>
        <end position="128"/>
    </location>
</feature>
<dbReference type="Proteomes" id="UP001497482">
    <property type="component" value="Chromosome 5"/>
</dbReference>
<dbReference type="AlphaFoldDB" id="A0AAV2LX62"/>
<keyword evidence="8" id="KW-0539">Nucleus</keyword>
<evidence type="ECO:0000256" key="7">
    <source>
        <dbReference type="ARBA" id="ARBA00023163"/>
    </source>
</evidence>
<sequence>MDSRYIMDKSRVSGVDYSFRTGRSVRSPPDRHGTVLYTFVLDSAAEGKGENLAAKGIGLSADGRLLHVVEKMSRREQHDAGLVEGLRMATPPHCPGLNGQVPRGLMHLDIRNPGAQAELQGQGSTPTERQPHSSHIPVPRNRKPSGHADKEVMAATVLTSLSTSPMVLQPSSAPTVPEAANRGWKEVLSASYSSSTSGNWSWDASDQSVPSTPSPPLSNDSNKNFLLSSNNDDISDDIHESTHFMFEDPIPRKRKNSMKVMFKCLWKNCEKVLSTSSGIQRHIRTMHLGRNSDSDYSDGEEDFYYSEIEVNMDSLTEGLSSLTPTSPTTTAPPPVFPSLLVDVPHSEHIEVTGPHSHAPSLLSQSAPSTLCHIRTDHAYQGPVNHVRPVSTGEKRQPAISTHTAVTKSHAFVTPATKATPGTRKPRGEAKKCRKVYGMEKKDMWCTACRWKKACQRFTD</sequence>
<comment type="subcellular location">
    <subcellularLocation>
        <location evidence="1">Nucleus</location>
    </subcellularLocation>
</comment>
<reference evidence="12 13" key="1">
    <citation type="submission" date="2024-04" db="EMBL/GenBank/DDBJ databases">
        <authorList>
            <person name="Waldvogel A.-M."/>
            <person name="Schoenle A."/>
        </authorList>
    </citation>
    <scope>NUCLEOTIDE SEQUENCE [LARGE SCALE GENOMIC DNA]</scope>
</reference>
<organism evidence="12 13">
    <name type="scientific">Knipowitschia caucasica</name>
    <name type="common">Caucasian dwarf goby</name>
    <name type="synonym">Pomatoschistus caucasicus</name>
    <dbReference type="NCBI Taxonomy" id="637954"/>
    <lineage>
        <taxon>Eukaryota</taxon>
        <taxon>Metazoa</taxon>
        <taxon>Chordata</taxon>
        <taxon>Craniata</taxon>
        <taxon>Vertebrata</taxon>
        <taxon>Euteleostomi</taxon>
        <taxon>Actinopterygii</taxon>
        <taxon>Neopterygii</taxon>
        <taxon>Teleostei</taxon>
        <taxon>Neoteleostei</taxon>
        <taxon>Acanthomorphata</taxon>
        <taxon>Gobiaria</taxon>
        <taxon>Gobiiformes</taxon>
        <taxon>Gobioidei</taxon>
        <taxon>Gobiidae</taxon>
        <taxon>Gobiinae</taxon>
        <taxon>Knipowitschia</taxon>
    </lineage>
</organism>
<evidence type="ECO:0000256" key="4">
    <source>
        <dbReference type="ARBA" id="ARBA00022833"/>
    </source>
</evidence>
<dbReference type="GO" id="GO:0005634">
    <property type="term" value="C:nucleus"/>
    <property type="evidence" value="ECO:0007669"/>
    <property type="project" value="UniProtKB-SubCell"/>
</dbReference>
<protein>
    <recommendedName>
        <fullName evidence="11">C2H2-type domain-containing protein</fullName>
    </recommendedName>
</protein>
<evidence type="ECO:0000259" key="11">
    <source>
        <dbReference type="PROSITE" id="PS50157"/>
    </source>
</evidence>
<proteinExistence type="predicted"/>
<keyword evidence="2" id="KW-0479">Metal-binding</keyword>
<feature type="compositionally biased region" description="Polar residues" evidence="10">
    <location>
        <begin position="206"/>
        <end position="227"/>
    </location>
</feature>
<keyword evidence="13" id="KW-1185">Reference proteome</keyword>
<evidence type="ECO:0000256" key="3">
    <source>
        <dbReference type="ARBA" id="ARBA00022771"/>
    </source>
</evidence>
<evidence type="ECO:0000313" key="13">
    <source>
        <dbReference type="Proteomes" id="UP001497482"/>
    </source>
</evidence>
<evidence type="ECO:0000256" key="2">
    <source>
        <dbReference type="ARBA" id="ARBA00022723"/>
    </source>
</evidence>
<dbReference type="GO" id="GO:0006357">
    <property type="term" value="P:regulation of transcription by RNA polymerase II"/>
    <property type="evidence" value="ECO:0007669"/>
    <property type="project" value="TreeGrafter"/>
</dbReference>
<dbReference type="GO" id="GO:0000978">
    <property type="term" value="F:RNA polymerase II cis-regulatory region sequence-specific DNA binding"/>
    <property type="evidence" value="ECO:0007669"/>
    <property type="project" value="TreeGrafter"/>
</dbReference>
<dbReference type="GO" id="GO:0003700">
    <property type="term" value="F:DNA-binding transcription factor activity"/>
    <property type="evidence" value="ECO:0007669"/>
    <property type="project" value="TreeGrafter"/>
</dbReference>
<evidence type="ECO:0000256" key="8">
    <source>
        <dbReference type="ARBA" id="ARBA00023242"/>
    </source>
</evidence>
<name>A0AAV2LX62_KNICA</name>
<evidence type="ECO:0000256" key="10">
    <source>
        <dbReference type="SAM" id="MobiDB-lite"/>
    </source>
</evidence>
<evidence type="ECO:0000313" key="12">
    <source>
        <dbReference type="EMBL" id="CAL1605667.1"/>
    </source>
</evidence>
<gene>
    <name evidence="12" type="ORF">KC01_LOCUS33003</name>
</gene>
<keyword evidence="6" id="KW-0238">DNA-binding</keyword>
<keyword evidence="5" id="KW-0805">Transcription regulation</keyword>
<evidence type="ECO:0000256" key="9">
    <source>
        <dbReference type="PROSITE-ProRule" id="PRU00042"/>
    </source>
</evidence>
<feature type="domain" description="C2H2-type" evidence="11">
    <location>
        <begin position="262"/>
        <end position="292"/>
    </location>
</feature>
<dbReference type="PANTHER" id="PTHR13006:SF8">
    <property type="entry name" value="SLC2A4 REGULATOR"/>
    <property type="match status" value="1"/>
</dbReference>
<dbReference type="GO" id="GO:0008270">
    <property type="term" value="F:zinc ion binding"/>
    <property type="evidence" value="ECO:0007669"/>
    <property type="project" value="UniProtKB-KW"/>
</dbReference>
<evidence type="ECO:0000256" key="1">
    <source>
        <dbReference type="ARBA" id="ARBA00004123"/>
    </source>
</evidence>